<feature type="transmembrane region" description="Helical" evidence="13">
    <location>
        <begin position="78"/>
        <end position="96"/>
    </location>
</feature>
<dbReference type="PRINTS" id="PR00248">
    <property type="entry name" value="GPCRMGR"/>
</dbReference>
<keyword evidence="5 13" id="KW-1133">Transmembrane helix</keyword>
<organism evidence="14 15">
    <name type="scientific">Paramuricea clavata</name>
    <name type="common">Red gorgonian</name>
    <name type="synonym">Violescent sea-whip</name>
    <dbReference type="NCBI Taxonomy" id="317549"/>
    <lineage>
        <taxon>Eukaryota</taxon>
        <taxon>Metazoa</taxon>
        <taxon>Cnidaria</taxon>
        <taxon>Anthozoa</taxon>
        <taxon>Octocorallia</taxon>
        <taxon>Malacalcyonacea</taxon>
        <taxon>Plexauridae</taxon>
        <taxon>Paramuricea</taxon>
    </lineage>
</organism>
<evidence type="ECO:0000256" key="11">
    <source>
        <dbReference type="SAM" id="Coils"/>
    </source>
</evidence>
<dbReference type="GO" id="GO:0004930">
    <property type="term" value="F:G protein-coupled receptor activity"/>
    <property type="evidence" value="ECO:0007669"/>
    <property type="project" value="UniProtKB-KW"/>
</dbReference>
<evidence type="ECO:0000313" key="15">
    <source>
        <dbReference type="Proteomes" id="UP001152795"/>
    </source>
</evidence>
<dbReference type="OrthoDB" id="2129233at2759"/>
<dbReference type="Proteomes" id="UP001152795">
    <property type="component" value="Unassembled WGS sequence"/>
</dbReference>
<comment type="subcellular location">
    <subcellularLocation>
        <location evidence="1">Cell membrane</location>
        <topology evidence="1">Multi-pass membrane protein</topology>
    </subcellularLocation>
</comment>
<feature type="transmembrane region" description="Helical" evidence="13">
    <location>
        <begin position="228"/>
        <end position="248"/>
    </location>
</feature>
<feature type="transmembrane region" description="Helical" evidence="13">
    <location>
        <begin position="45"/>
        <end position="66"/>
    </location>
</feature>
<dbReference type="InterPro" id="IPR000337">
    <property type="entry name" value="GPCR_3"/>
</dbReference>
<evidence type="ECO:0000256" key="8">
    <source>
        <dbReference type="ARBA" id="ARBA00023170"/>
    </source>
</evidence>
<keyword evidence="4 13" id="KW-0812">Transmembrane</keyword>
<comment type="similarity">
    <text evidence="2">Belongs to the G-protein coupled receptor 3 family.</text>
</comment>
<dbReference type="PANTHER" id="PTHR32546">
    <property type="entry name" value="G-PROTEIN COUPLED RECEPTOR 158-RELATED"/>
    <property type="match status" value="1"/>
</dbReference>
<evidence type="ECO:0000256" key="4">
    <source>
        <dbReference type="ARBA" id="ARBA00022692"/>
    </source>
</evidence>
<feature type="coiled-coil region" evidence="11">
    <location>
        <begin position="304"/>
        <end position="338"/>
    </location>
</feature>
<accession>A0A7D9J0F6</accession>
<keyword evidence="3" id="KW-1003">Cell membrane</keyword>
<feature type="transmembrane region" description="Helical" evidence="13">
    <location>
        <begin position="196"/>
        <end position="216"/>
    </location>
</feature>
<evidence type="ECO:0000256" key="7">
    <source>
        <dbReference type="ARBA" id="ARBA00023136"/>
    </source>
</evidence>
<evidence type="ECO:0000256" key="3">
    <source>
        <dbReference type="ARBA" id="ARBA00022475"/>
    </source>
</evidence>
<dbReference type="GO" id="GO:0005886">
    <property type="term" value="C:plasma membrane"/>
    <property type="evidence" value="ECO:0007669"/>
    <property type="project" value="UniProtKB-SubCell"/>
</dbReference>
<feature type="transmembrane region" description="Helical" evidence="13">
    <location>
        <begin position="117"/>
        <end position="137"/>
    </location>
</feature>
<evidence type="ECO:0000256" key="1">
    <source>
        <dbReference type="ARBA" id="ARBA00004651"/>
    </source>
</evidence>
<evidence type="ECO:0000313" key="14">
    <source>
        <dbReference type="EMBL" id="CAB4017836.1"/>
    </source>
</evidence>
<keyword evidence="6" id="KW-0297">G-protein coupled receptor</keyword>
<evidence type="ECO:0000256" key="12">
    <source>
        <dbReference type="SAM" id="MobiDB-lite"/>
    </source>
</evidence>
<dbReference type="InterPro" id="IPR043458">
    <property type="entry name" value="GPR158/179"/>
</dbReference>
<evidence type="ECO:0000256" key="10">
    <source>
        <dbReference type="ARBA" id="ARBA00023224"/>
    </source>
</evidence>
<dbReference type="PROSITE" id="PS50259">
    <property type="entry name" value="G_PROTEIN_RECEP_F3_4"/>
    <property type="match status" value="1"/>
</dbReference>
<keyword evidence="8 14" id="KW-0675">Receptor</keyword>
<keyword evidence="10" id="KW-0807">Transducer</keyword>
<sequence>MYQRNMSLRTVFLTISEIIKAIAIALGVFIFIFRETKIIKASSPVFMEIIAFGVVLMYFEITLGYFEDTVLLCIARSWLYHTGFILAFGSLLLKTWRIAVIFRLRTAKMIELTDRTLLKYLSLMLVAVLCYLMIWTWTQTHESEIKMTSAGFKYKRCVREWFSNAIEIGEVLLLLWGVWLCLRVRNAPSAYNESKYIAWCIYNTVFIMILVGLLRIVLDNFHNPDVSYVVDFLSTHVVATILLALLFISKIYHLRKFKKDTQRRNRANSATSTTVTDLRKSPFHLNRLVDGTLVVCEIEEERTVVGLESENIHLREEIRNLNAKLAIFENKLARESKRLGSSPEDDYKLHHSDSPIISADSETESSRDGNGFSDKHARKCSAAAESTASNGSVFGREERGGSLIEHIKNAGKQDNFLVVPKQNSVSDEETLTVMSNISNESP</sequence>
<feature type="transmembrane region" description="Helical" evidence="13">
    <location>
        <begin position="12"/>
        <end position="33"/>
    </location>
</feature>
<name>A0A7D9J0F6_PARCT</name>
<comment type="caution">
    <text evidence="14">The sequence shown here is derived from an EMBL/GenBank/DDBJ whole genome shotgun (WGS) entry which is preliminary data.</text>
</comment>
<dbReference type="Pfam" id="PF00003">
    <property type="entry name" value="7tm_3"/>
    <property type="match status" value="1"/>
</dbReference>
<feature type="transmembrane region" description="Helical" evidence="13">
    <location>
        <begin position="161"/>
        <end position="184"/>
    </location>
</feature>
<reference evidence="14" key="1">
    <citation type="submission" date="2020-04" db="EMBL/GenBank/DDBJ databases">
        <authorList>
            <person name="Alioto T."/>
            <person name="Alioto T."/>
            <person name="Gomez Garrido J."/>
        </authorList>
    </citation>
    <scope>NUCLEOTIDE SEQUENCE</scope>
    <source>
        <strain evidence="14">A484AB</strain>
    </source>
</reference>
<proteinExistence type="inferred from homology"/>
<keyword evidence="7 13" id="KW-0472">Membrane</keyword>
<keyword evidence="9" id="KW-0325">Glycoprotein</keyword>
<evidence type="ECO:0000256" key="6">
    <source>
        <dbReference type="ARBA" id="ARBA00023040"/>
    </source>
</evidence>
<feature type="region of interest" description="Disordered" evidence="12">
    <location>
        <begin position="339"/>
        <end position="378"/>
    </location>
</feature>
<keyword evidence="11" id="KW-0175">Coiled coil</keyword>
<protein>
    <submittedName>
        <fullName evidence="14">Probable G- coupled receptor CG31760</fullName>
    </submittedName>
</protein>
<keyword evidence="15" id="KW-1185">Reference proteome</keyword>
<evidence type="ECO:0000256" key="9">
    <source>
        <dbReference type="ARBA" id="ARBA00023180"/>
    </source>
</evidence>
<evidence type="ECO:0000256" key="13">
    <source>
        <dbReference type="SAM" id="Phobius"/>
    </source>
</evidence>
<dbReference type="EMBL" id="CACRXK020009725">
    <property type="protein sequence ID" value="CAB4017836.1"/>
    <property type="molecule type" value="Genomic_DNA"/>
</dbReference>
<dbReference type="AlphaFoldDB" id="A0A7D9J0F6"/>
<evidence type="ECO:0000256" key="5">
    <source>
        <dbReference type="ARBA" id="ARBA00022989"/>
    </source>
</evidence>
<gene>
    <name evidence="14" type="ORF">PACLA_8A016136</name>
</gene>
<dbReference type="PANTHER" id="PTHR32546:SF26">
    <property type="entry name" value="SMOG, ISOFORM D"/>
    <property type="match status" value="1"/>
</dbReference>
<dbReference type="InterPro" id="IPR017978">
    <property type="entry name" value="GPCR_3_C"/>
</dbReference>
<evidence type="ECO:0000256" key="2">
    <source>
        <dbReference type="ARBA" id="ARBA00007242"/>
    </source>
</evidence>